<dbReference type="PANTHER" id="PTHR12993:SF11">
    <property type="entry name" value="N-ACETYLGLUCOSAMINYL-PHOSPHATIDYLINOSITOL DE-N-ACETYLASE"/>
    <property type="match status" value="1"/>
</dbReference>
<dbReference type="InterPro" id="IPR003737">
    <property type="entry name" value="GlcNAc_PI_deacetylase-related"/>
</dbReference>
<accession>A0A9J6CN70</accession>
<evidence type="ECO:0000256" key="3">
    <source>
        <dbReference type="SAM" id="Phobius"/>
    </source>
</evidence>
<keyword evidence="5" id="KW-1185">Reference proteome</keyword>
<evidence type="ECO:0000313" key="4">
    <source>
        <dbReference type="EMBL" id="KAG5683311.1"/>
    </source>
</evidence>
<dbReference type="AlphaFoldDB" id="A0A9J6CN70"/>
<dbReference type="GO" id="GO:0005783">
    <property type="term" value="C:endoplasmic reticulum"/>
    <property type="evidence" value="ECO:0007669"/>
    <property type="project" value="TreeGrafter"/>
</dbReference>
<organism evidence="4 5">
    <name type="scientific">Polypedilum vanderplanki</name>
    <name type="common">Sleeping chironomid midge</name>
    <dbReference type="NCBI Taxonomy" id="319348"/>
    <lineage>
        <taxon>Eukaryota</taxon>
        <taxon>Metazoa</taxon>
        <taxon>Ecdysozoa</taxon>
        <taxon>Arthropoda</taxon>
        <taxon>Hexapoda</taxon>
        <taxon>Insecta</taxon>
        <taxon>Pterygota</taxon>
        <taxon>Neoptera</taxon>
        <taxon>Endopterygota</taxon>
        <taxon>Diptera</taxon>
        <taxon>Nematocera</taxon>
        <taxon>Chironomoidea</taxon>
        <taxon>Chironomidae</taxon>
        <taxon>Chironominae</taxon>
        <taxon>Polypedilum</taxon>
        <taxon>Polypedilum</taxon>
    </lineage>
</organism>
<dbReference type="InterPro" id="IPR024078">
    <property type="entry name" value="LmbE-like_dom_sf"/>
</dbReference>
<dbReference type="OrthoDB" id="440160at2759"/>
<dbReference type="Proteomes" id="UP001107558">
    <property type="component" value="Chromosome 1"/>
</dbReference>
<reference evidence="4" key="1">
    <citation type="submission" date="2021-03" db="EMBL/GenBank/DDBJ databases">
        <title>Chromosome level genome of the anhydrobiotic midge Polypedilum vanderplanki.</title>
        <authorList>
            <person name="Yoshida Y."/>
            <person name="Kikawada T."/>
            <person name="Gusev O."/>
        </authorList>
    </citation>
    <scope>NUCLEOTIDE SEQUENCE</scope>
    <source>
        <strain evidence="4">NIAS01</strain>
        <tissue evidence="4">Whole body or cell culture</tissue>
    </source>
</reference>
<dbReference type="EMBL" id="JADBJN010000001">
    <property type="protein sequence ID" value="KAG5683311.1"/>
    <property type="molecule type" value="Genomic_DNA"/>
</dbReference>
<evidence type="ECO:0000313" key="5">
    <source>
        <dbReference type="Proteomes" id="UP001107558"/>
    </source>
</evidence>
<dbReference type="PANTHER" id="PTHR12993">
    <property type="entry name" value="N-ACETYLGLUCOSAMINYL-PHOSPHATIDYLINOSITOL DE-N-ACETYLASE-RELATED"/>
    <property type="match status" value="1"/>
</dbReference>
<protein>
    <recommendedName>
        <fullName evidence="2">N-acetylglucosaminylphosphatidylinositol deacetylase</fullName>
        <ecNumber evidence="2">3.5.1.89</ecNumber>
    </recommendedName>
</protein>
<dbReference type="SUPFAM" id="SSF102588">
    <property type="entry name" value="LmbE-like"/>
    <property type="match status" value="1"/>
</dbReference>
<keyword evidence="3" id="KW-0812">Transmembrane</keyword>
<dbReference type="GO" id="GO:0000225">
    <property type="term" value="F:N-acetylglucosaminylphosphatidylinositol deacetylase activity"/>
    <property type="evidence" value="ECO:0007669"/>
    <property type="project" value="UniProtKB-EC"/>
</dbReference>
<evidence type="ECO:0000256" key="2">
    <source>
        <dbReference type="ARBA" id="ARBA00012176"/>
    </source>
</evidence>
<name>A0A9J6CN70_POLVA</name>
<dbReference type="Pfam" id="PF02585">
    <property type="entry name" value="PIG-L"/>
    <property type="match status" value="1"/>
</dbReference>
<proteinExistence type="inferred from homology"/>
<comment type="similarity">
    <text evidence="1">Belongs to the PIGL family.</text>
</comment>
<feature type="transmembrane region" description="Helical" evidence="3">
    <location>
        <begin position="170"/>
        <end position="192"/>
    </location>
</feature>
<comment type="caution">
    <text evidence="4">The sequence shown here is derived from an EMBL/GenBank/DDBJ whole genome shotgun (WGS) entry which is preliminary data.</text>
</comment>
<dbReference type="EC" id="3.5.1.89" evidence="2"/>
<keyword evidence="3" id="KW-1133">Transmembrane helix</keyword>
<feature type="transmembrane region" description="Helical" evidence="3">
    <location>
        <begin position="198"/>
        <end position="220"/>
    </location>
</feature>
<evidence type="ECO:0000256" key="1">
    <source>
        <dbReference type="ARBA" id="ARBA00006066"/>
    </source>
</evidence>
<gene>
    <name evidence="4" type="ORF">PVAND_012597</name>
</gene>
<keyword evidence="3" id="KW-0472">Membrane</keyword>
<feature type="transmembrane region" description="Helical" evidence="3">
    <location>
        <begin position="31"/>
        <end position="50"/>
    </location>
</feature>
<sequence length="274" mass="31852">MNESINLLVPLRELSKYFLECRSKAEEALELLILSTIIFIIFNVILFYLIHNFRNVTAHPDDECMFFGPTLIALKKNQNCRIFVLCMSKGDHEKLGNVRKDELWNACRCLDIQPQDITLTHCTNLPDDPNTEWKVELLSSLILNQVEALDIDLVITFDKDGVSQHKNHQALYYAVASLCLSGLMPSTCRILILETVNIIRKYLSFFDVLLSLLLSTNWSIMRLHERQLIKSAMCQHISQMVWFRKLYIIFSRYMIINSLTELNVESIEFDILES</sequence>
<dbReference type="Gene3D" id="3.40.50.10320">
    <property type="entry name" value="LmbE-like"/>
    <property type="match status" value="1"/>
</dbReference>